<dbReference type="Pfam" id="PF13376">
    <property type="entry name" value="OmdA"/>
    <property type="match status" value="1"/>
</dbReference>
<dbReference type="Proteomes" id="UP000646579">
    <property type="component" value="Unassembled WGS sequence"/>
</dbReference>
<dbReference type="AlphaFoldDB" id="A0A918VQS8"/>
<accession>A0A918VQS8</accession>
<sequence>MSKEHEQVEVRTRAELRKWLEQHHQTSGSIWLVTWKKHTPHHVPWDAVVEEALCYGWIDSQPRKLDEDRSMIRLSPRKPGSGWSGINKKRVDKLLAEDLMKPAGIAAIERAKEDGSWQALDKATTLDLPDDLQGAFANYPGARDKFDEFPPSARRAILEWIGIAKRPETRAARIEDTARLAQQGERANQWKKPATKNKQS</sequence>
<reference evidence="2" key="1">
    <citation type="journal article" date="2014" name="Int. J. Syst. Evol. Microbiol.">
        <title>Complete genome sequence of Corynebacterium casei LMG S-19264T (=DSM 44701T), isolated from a smear-ripened cheese.</title>
        <authorList>
            <consortium name="US DOE Joint Genome Institute (JGI-PGF)"/>
            <person name="Walter F."/>
            <person name="Albersmeier A."/>
            <person name="Kalinowski J."/>
            <person name="Ruckert C."/>
        </authorList>
    </citation>
    <scope>NUCLEOTIDE SEQUENCE</scope>
    <source>
        <strain evidence="2">KCTC 32437</strain>
    </source>
</reference>
<dbReference type="EMBL" id="BMZE01000001">
    <property type="protein sequence ID" value="GHA16213.1"/>
    <property type="molecule type" value="Genomic_DNA"/>
</dbReference>
<reference evidence="2" key="2">
    <citation type="submission" date="2020-09" db="EMBL/GenBank/DDBJ databases">
        <authorList>
            <person name="Sun Q."/>
            <person name="Kim S."/>
        </authorList>
    </citation>
    <scope>NUCLEOTIDE SEQUENCE</scope>
    <source>
        <strain evidence="2">KCTC 32437</strain>
    </source>
</reference>
<organism evidence="2 3">
    <name type="scientific">Devosia pacifica</name>
    <dbReference type="NCBI Taxonomy" id="1335967"/>
    <lineage>
        <taxon>Bacteria</taxon>
        <taxon>Pseudomonadati</taxon>
        <taxon>Pseudomonadota</taxon>
        <taxon>Alphaproteobacteria</taxon>
        <taxon>Hyphomicrobiales</taxon>
        <taxon>Devosiaceae</taxon>
        <taxon>Devosia</taxon>
    </lineage>
</organism>
<evidence type="ECO:0000313" key="2">
    <source>
        <dbReference type="EMBL" id="GHA16213.1"/>
    </source>
</evidence>
<evidence type="ECO:0000313" key="3">
    <source>
        <dbReference type="Proteomes" id="UP000646579"/>
    </source>
</evidence>
<evidence type="ECO:0008006" key="4">
    <source>
        <dbReference type="Google" id="ProtNLM"/>
    </source>
</evidence>
<gene>
    <name evidence="2" type="ORF">GCM10007989_09060</name>
</gene>
<name>A0A918VQS8_9HYPH</name>
<protein>
    <recommendedName>
        <fullName evidence="4">Bacteriocin-protection protein</fullName>
    </recommendedName>
</protein>
<feature type="region of interest" description="Disordered" evidence="1">
    <location>
        <begin position="177"/>
        <end position="200"/>
    </location>
</feature>
<evidence type="ECO:0000256" key="1">
    <source>
        <dbReference type="SAM" id="MobiDB-lite"/>
    </source>
</evidence>
<dbReference type="RefSeq" id="WP_189423814.1">
    <property type="nucleotide sequence ID" value="NZ_BMZE01000001.1"/>
</dbReference>
<proteinExistence type="predicted"/>
<comment type="caution">
    <text evidence="2">The sequence shown here is derived from an EMBL/GenBank/DDBJ whole genome shotgun (WGS) entry which is preliminary data.</text>
</comment>
<keyword evidence="3" id="KW-1185">Reference proteome</keyword>